<dbReference type="Gene3D" id="3.30.559.10">
    <property type="entry name" value="Chloramphenicol acetyltransferase-like domain"/>
    <property type="match status" value="1"/>
</dbReference>
<dbReference type="Proteomes" id="UP001348641">
    <property type="component" value="Unassembled WGS sequence"/>
</dbReference>
<protein>
    <submittedName>
        <fullName evidence="2">Condensation domain-containing protein</fullName>
    </submittedName>
</protein>
<dbReference type="EMBL" id="JAUUCC010000015">
    <property type="protein sequence ID" value="MEE2050430.1"/>
    <property type="molecule type" value="Genomic_DNA"/>
</dbReference>
<gene>
    <name evidence="2" type="ORF">Q8A49_07965</name>
</gene>
<dbReference type="PANTHER" id="PTHR45527:SF1">
    <property type="entry name" value="FATTY ACID SYNTHASE"/>
    <property type="match status" value="1"/>
</dbReference>
<proteinExistence type="predicted"/>
<dbReference type="Gene3D" id="3.30.559.30">
    <property type="entry name" value="Nonribosomal peptide synthetase, condensation domain"/>
    <property type="match status" value="1"/>
</dbReference>
<comment type="caution">
    <text evidence="2">The sequence shown here is derived from an EMBL/GenBank/DDBJ whole genome shotgun (WGS) entry which is preliminary data.</text>
</comment>
<dbReference type="PANTHER" id="PTHR45527">
    <property type="entry name" value="NONRIBOSOMAL PEPTIDE SYNTHETASE"/>
    <property type="match status" value="1"/>
</dbReference>
<organism evidence="2 3">
    <name type="scientific">Nocardiopsis tropica</name>
    <dbReference type="NCBI Taxonomy" id="109330"/>
    <lineage>
        <taxon>Bacteria</taxon>
        <taxon>Bacillati</taxon>
        <taxon>Actinomycetota</taxon>
        <taxon>Actinomycetes</taxon>
        <taxon>Streptosporangiales</taxon>
        <taxon>Nocardiopsidaceae</taxon>
        <taxon>Nocardiopsis</taxon>
    </lineage>
</organism>
<dbReference type="RefSeq" id="WP_330157650.1">
    <property type="nucleotide sequence ID" value="NZ_BAAAJA010000046.1"/>
</dbReference>
<reference evidence="2 3" key="1">
    <citation type="submission" date="2023-07" db="EMBL/GenBank/DDBJ databases">
        <authorList>
            <person name="Girao M."/>
            <person name="Carvalho M.F."/>
        </authorList>
    </citation>
    <scope>NUCLEOTIDE SEQUENCE [LARGE SCALE GENOMIC DNA]</scope>
    <source>
        <strain evidence="2 3">66/93</strain>
    </source>
</reference>
<dbReference type="SUPFAM" id="SSF52777">
    <property type="entry name" value="CoA-dependent acyltransferases"/>
    <property type="match status" value="2"/>
</dbReference>
<name>A0ABU7KMB2_9ACTN</name>
<evidence type="ECO:0000259" key="1">
    <source>
        <dbReference type="Pfam" id="PF00668"/>
    </source>
</evidence>
<evidence type="ECO:0000313" key="3">
    <source>
        <dbReference type="Proteomes" id="UP001348641"/>
    </source>
</evidence>
<dbReference type="InterPro" id="IPR001242">
    <property type="entry name" value="Condensation_dom"/>
</dbReference>
<evidence type="ECO:0000313" key="2">
    <source>
        <dbReference type="EMBL" id="MEE2050430.1"/>
    </source>
</evidence>
<accession>A0ABU7KMB2</accession>
<dbReference type="Pfam" id="PF00668">
    <property type="entry name" value="Condensation"/>
    <property type="match status" value="1"/>
</dbReference>
<feature type="domain" description="Condensation" evidence="1">
    <location>
        <begin position="34"/>
        <end position="337"/>
    </location>
</feature>
<sequence>MVADRRADIPFEAWGGADPQYGRLTCGQRFIWDIIADLAPNDEHLNSELLLDVPGGTELEVVLRSVRALVERHASLRTLYTVDEEGEPVQQAHARGTIPVAVIDTEEDAERVAEETARASAGERFCLDTELPVRFSVVTQEGAPRVLVLVLSHIVVDIWGLRLLVEQTGRLLEGQHPDDVLPADPWQPLDQLAYEESPAGRRKLERAHRFLRESLADVPAGPFPDSARVQPQPNRYWMGELLSQAPDKAARLLAGHLGVSASSVLIAVAAITLHRLCGVTEFGFSLRTLNRYDARTQTAVGHYSQELPLVLRRLDRELPDIAGEVQRSAVSMLRCPYYWPPEMRRIREEAVPPARSNATINYIGKPGGGPAEAEDIPAAELLSDAGNARFRWLFEHSEEKIQFLLSSHPRSLSCLVDTAFLPPELAERYLRTVQDSLVDLALSAVHGH</sequence>
<dbReference type="InterPro" id="IPR023213">
    <property type="entry name" value="CAT-like_dom_sf"/>
</dbReference>